<feature type="transmembrane region" description="Helical" evidence="7">
    <location>
        <begin position="115"/>
        <end position="138"/>
    </location>
</feature>
<evidence type="ECO:0000313" key="8">
    <source>
        <dbReference type="EMBL" id="BCZ87401.1"/>
    </source>
</evidence>
<feature type="transmembrane region" description="Helical" evidence="7">
    <location>
        <begin position="43"/>
        <end position="67"/>
    </location>
</feature>
<feature type="transmembrane region" description="Helical" evidence="7">
    <location>
        <begin position="214"/>
        <end position="237"/>
    </location>
</feature>
<evidence type="ECO:0000256" key="6">
    <source>
        <dbReference type="ARBA" id="ARBA00023136"/>
    </source>
</evidence>
<keyword evidence="5 7" id="KW-1133">Transmembrane helix</keyword>
<feature type="transmembrane region" description="Helical" evidence="7">
    <location>
        <begin position="375"/>
        <end position="396"/>
    </location>
</feature>
<keyword evidence="4 7" id="KW-0812">Transmembrane</keyword>
<evidence type="ECO:0000256" key="2">
    <source>
        <dbReference type="ARBA" id="ARBA00008929"/>
    </source>
</evidence>
<evidence type="ECO:0000256" key="1">
    <source>
        <dbReference type="ARBA" id="ARBA00004651"/>
    </source>
</evidence>
<feature type="transmembrane region" description="Helical" evidence="7">
    <location>
        <begin position="324"/>
        <end position="347"/>
    </location>
</feature>
<dbReference type="GO" id="GO:0005886">
    <property type="term" value="C:plasma membrane"/>
    <property type="evidence" value="ECO:0007669"/>
    <property type="project" value="UniProtKB-SubCell"/>
</dbReference>
<accession>A0AAD1KUR6</accession>
<keyword evidence="3" id="KW-1003">Cell membrane</keyword>
<dbReference type="InterPro" id="IPR052049">
    <property type="entry name" value="Electron_transfer_protein"/>
</dbReference>
<gene>
    <name evidence="8" type="ORF">TthAA11_15830</name>
</gene>
<dbReference type="Proteomes" id="UP000825379">
    <property type="component" value="Chromosome"/>
</dbReference>
<sequence>MRALGWILYLVLAAVGLAGFFLRLTTGHHLAAYGSYVPWGLWVAAYIYFIGLSAGAFLLSALVYVFGVRKLEPIAPLALVVALASLLMALVTIWFDLGHMERFYYVYLRPNFRSMMAWMVWLYTAYGLLLLLELYFALRRHLPKYANTGGFTGLLARLLTGGRKTPFSPEEVARDERILQVLGSLGVPLAIAFHGGVGALFATVLAQELWHSPIYPILFLTGALLSGGALMTGIYAYFWPHKDGAWKDLSLFLGRVVLGLILFDLLLEWAEYSIPMWYGVGPEFEALWHTLFGPFWYVYWVFHILLGVAVPVGLILYGLRSQRVAPIGLAGLLVAVTFLAIRLNLVIPSLVHPKLEGLVHAYHDHRLLFTYLPTWFEWSVVVFSVVLGFTVVYLLVRILPVVEGKTLKEVG</sequence>
<comment type="similarity">
    <text evidence="2">Belongs to the NrfD family.</text>
</comment>
<evidence type="ECO:0000256" key="7">
    <source>
        <dbReference type="SAM" id="Phobius"/>
    </source>
</evidence>
<feature type="transmembrane region" description="Helical" evidence="7">
    <location>
        <begin position="74"/>
        <end position="95"/>
    </location>
</feature>
<feature type="transmembrane region" description="Helical" evidence="7">
    <location>
        <begin position="249"/>
        <end position="267"/>
    </location>
</feature>
<dbReference type="PANTHER" id="PTHR34856:SF2">
    <property type="entry name" value="PROTEIN NRFD"/>
    <property type="match status" value="1"/>
</dbReference>
<feature type="transmembrane region" description="Helical" evidence="7">
    <location>
        <begin position="297"/>
        <end position="317"/>
    </location>
</feature>
<dbReference type="EMBL" id="AP024926">
    <property type="protein sequence ID" value="BCZ87401.1"/>
    <property type="molecule type" value="Genomic_DNA"/>
</dbReference>
<organism evidence="8 9">
    <name type="scientific">Thermus thermophilus</name>
    <dbReference type="NCBI Taxonomy" id="274"/>
    <lineage>
        <taxon>Bacteria</taxon>
        <taxon>Thermotogati</taxon>
        <taxon>Deinococcota</taxon>
        <taxon>Deinococci</taxon>
        <taxon>Thermales</taxon>
        <taxon>Thermaceae</taxon>
        <taxon>Thermus</taxon>
    </lineage>
</organism>
<dbReference type="RefSeq" id="WP_223968629.1">
    <property type="nucleotide sequence ID" value="NZ_AP024926.1"/>
</dbReference>
<evidence type="ECO:0000256" key="4">
    <source>
        <dbReference type="ARBA" id="ARBA00022692"/>
    </source>
</evidence>
<dbReference type="Pfam" id="PF03916">
    <property type="entry name" value="NrfD"/>
    <property type="match status" value="1"/>
</dbReference>
<comment type="subcellular location">
    <subcellularLocation>
        <location evidence="1">Cell membrane</location>
        <topology evidence="1">Multi-pass membrane protein</topology>
    </subcellularLocation>
</comment>
<feature type="transmembrane region" description="Helical" evidence="7">
    <location>
        <begin position="181"/>
        <end position="202"/>
    </location>
</feature>
<reference evidence="8" key="1">
    <citation type="submission" date="2021-07" db="EMBL/GenBank/DDBJ databases">
        <title>Complete genome sequences of four Thermus thermophilus strains isolated from Arima Hot Spring in Japan.</title>
        <authorList>
            <person name="Tomariguchi N."/>
            <person name="Ueno Y."/>
            <person name="Miyazaki K."/>
        </authorList>
    </citation>
    <scope>NUCLEOTIDE SEQUENCE</scope>
    <source>
        <strain evidence="8">AA1-1</strain>
    </source>
</reference>
<evidence type="ECO:0000256" key="5">
    <source>
        <dbReference type="ARBA" id="ARBA00022989"/>
    </source>
</evidence>
<evidence type="ECO:0000256" key="3">
    <source>
        <dbReference type="ARBA" id="ARBA00022475"/>
    </source>
</evidence>
<proteinExistence type="inferred from homology"/>
<keyword evidence="6 7" id="KW-0472">Membrane</keyword>
<protein>
    <submittedName>
        <fullName evidence="8">Oxidoreductase</fullName>
    </submittedName>
</protein>
<dbReference type="PANTHER" id="PTHR34856">
    <property type="entry name" value="PROTEIN NRFD"/>
    <property type="match status" value="1"/>
</dbReference>
<name>A0AAD1KUR6_THETH</name>
<dbReference type="Gene3D" id="1.20.1630.10">
    <property type="entry name" value="Formate dehydrogenase/DMSO reductase domain"/>
    <property type="match status" value="1"/>
</dbReference>
<dbReference type="InterPro" id="IPR005614">
    <property type="entry name" value="NrfD-like"/>
</dbReference>
<evidence type="ECO:0000313" key="9">
    <source>
        <dbReference type="Proteomes" id="UP000825379"/>
    </source>
</evidence>
<dbReference type="AlphaFoldDB" id="A0AAD1KUR6"/>